<name>A0A4Q0YJ93_9GAMM</name>
<dbReference type="EMBL" id="PEIB01000044">
    <property type="protein sequence ID" value="RXJ70770.1"/>
    <property type="molecule type" value="Genomic_DNA"/>
</dbReference>
<evidence type="ECO:0008006" key="4">
    <source>
        <dbReference type="Google" id="ProtNLM"/>
    </source>
</evidence>
<keyword evidence="1" id="KW-1133">Transmembrane helix</keyword>
<keyword evidence="1" id="KW-0812">Transmembrane</keyword>
<organism evidence="2 3">
    <name type="scientific">Veronia nyctiphanis</name>
    <dbReference type="NCBI Taxonomy" id="1278244"/>
    <lineage>
        <taxon>Bacteria</taxon>
        <taxon>Pseudomonadati</taxon>
        <taxon>Pseudomonadota</taxon>
        <taxon>Gammaproteobacteria</taxon>
        <taxon>Vibrionales</taxon>
        <taxon>Vibrionaceae</taxon>
        <taxon>Veronia</taxon>
    </lineage>
</organism>
<keyword evidence="3" id="KW-1185">Reference proteome</keyword>
<evidence type="ECO:0000313" key="2">
    <source>
        <dbReference type="EMBL" id="RXJ70770.1"/>
    </source>
</evidence>
<reference evidence="2 3" key="1">
    <citation type="submission" date="2017-10" db="EMBL/GenBank/DDBJ databases">
        <title>Nyctiphanis sp. nov., isolated from the stomach of the euphausiid Nyctiphanes simplex (Hansen, 1911) in the Gulf of California.</title>
        <authorList>
            <person name="Gomez-Gil B."/>
            <person name="Aguilar-Mendez M."/>
            <person name="Lopez-Cortes A."/>
            <person name="Gomez-Gutierrez J."/>
            <person name="Roque A."/>
            <person name="Lang E."/>
            <person name="Gonzalez-Castillo A."/>
        </authorList>
    </citation>
    <scope>NUCLEOTIDE SEQUENCE [LARGE SCALE GENOMIC DNA]</scope>
    <source>
        <strain evidence="2 3">CAIM 600</strain>
    </source>
</reference>
<evidence type="ECO:0000313" key="3">
    <source>
        <dbReference type="Proteomes" id="UP000290287"/>
    </source>
</evidence>
<dbReference type="RefSeq" id="WP_129124093.1">
    <property type="nucleotide sequence ID" value="NZ_PEIB01000044.1"/>
</dbReference>
<keyword evidence="1" id="KW-0472">Membrane</keyword>
<evidence type="ECO:0000256" key="1">
    <source>
        <dbReference type="SAM" id="Phobius"/>
    </source>
</evidence>
<gene>
    <name evidence="2" type="ORF">CS022_22335</name>
</gene>
<dbReference type="AlphaFoldDB" id="A0A4Q0YJ93"/>
<comment type="caution">
    <text evidence="2">The sequence shown here is derived from an EMBL/GenBank/DDBJ whole genome shotgun (WGS) entry which is preliminary data.</text>
</comment>
<dbReference type="Proteomes" id="UP000290287">
    <property type="component" value="Unassembled WGS sequence"/>
</dbReference>
<protein>
    <recommendedName>
        <fullName evidence="4">Holin</fullName>
    </recommendedName>
</protein>
<feature type="transmembrane region" description="Helical" evidence="1">
    <location>
        <begin position="26"/>
        <end position="45"/>
    </location>
</feature>
<sequence length="62" mass="6850">MEKLTVGVNYSASAATVFAGLAFNEWVALGGLLIGLGTFITNLWYKREHLKLQRKEKGHDAN</sequence>
<dbReference type="InterPro" id="IPR032118">
    <property type="entry name" value="Phage_holin_HP1"/>
</dbReference>
<proteinExistence type="predicted"/>
<accession>A0A4Q0YJ93</accession>
<dbReference type="Pfam" id="PF16080">
    <property type="entry name" value="Phage_holin_2_3"/>
    <property type="match status" value="1"/>
</dbReference>